<keyword evidence="2" id="KW-1133">Transmembrane helix</keyword>
<organism evidence="3 4">
    <name type="scientific">Letharia lupina</name>
    <dbReference type="NCBI Taxonomy" id="560253"/>
    <lineage>
        <taxon>Eukaryota</taxon>
        <taxon>Fungi</taxon>
        <taxon>Dikarya</taxon>
        <taxon>Ascomycota</taxon>
        <taxon>Pezizomycotina</taxon>
        <taxon>Lecanoromycetes</taxon>
        <taxon>OSLEUM clade</taxon>
        <taxon>Lecanoromycetidae</taxon>
        <taxon>Lecanorales</taxon>
        <taxon>Lecanorineae</taxon>
        <taxon>Parmeliaceae</taxon>
        <taxon>Letharia</taxon>
    </lineage>
</organism>
<proteinExistence type="predicted"/>
<keyword evidence="4" id="KW-1185">Reference proteome</keyword>
<dbReference type="RefSeq" id="XP_037148122.1">
    <property type="nucleotide sequence ID" value="XM_037296941.1"/>
</dbReference>
<dbReference type="GeneID" id="59334443"/>
<dbReference type="Proteomes" id="UP000593566">
    <property type="component" value="Unassembled WGS sequence"/>
</dbReference>
<evidence type="ECO:0000256" key="1">
    <source>
        <dbReference type="SAM" id="MobiDB-lite"/>
    </source>
</evidence>
<dbReference type="EMBL" id="JACCJB010000022">
    <property type="protein sequence ID" value="KAF6218687.1"/>
    <property type="molecule type" value="Genomic_DNA"/>
</dbReference>
<comment type="caution">
    <text evidence="3">The sequence shown here is derived from an EMBL/GenBank/DDBJ whole genome shotgun (WGS) entry which is preliminary data.</text>
</comment>
<evidence type="ECO:0000313" key="4">
    <source>
        <dbReference type="Proteomes" id="UP000593566"/>
    </source>
</evidence>
<protein>
    <submittedName>
        <fullName evidence="3">Uncharacterized protein</fullName>
    </submittedName>
</protein>
<keyword evidence="2" id="KW-0472">Membrane</keyword>
<evidence type="ECO:0000313" key="3">
    <source>
        <dbReference type="EMBL" id="KAF6218687.1"/>
    </source>
</evidence>
<name>A0A8H6C828_9LECA</name>
<evidence type="ECO:0000256" key="2">
    <source>
        <dbReference type="SAM" id="Phobius"/>
    </source>
</evidence>
<dbReference type="AlphaFoldDB" id="A0A8H6C828"/>
<sequence>MRYSHVCTLASALASITILTATTVLASHLQLEKEPLLGPPALGPTSGYDDPRDPSSIKSGSPRSRDLDQAHTQDLMSLRQPTSTASKRRPNIYHSHLVWSTSRSKAGYSLSVSERSLLTDLTMIGFRLVWDYMDIAYTSYIAFHQTTELWANITANARGKWKAEKEVMTLDIIYGSLKLSIAGLVDAISWELLADFAAEMLVLSRNIVVVAFSVIIFANWAAMVITLVIAVQLLGTIKPQQLITGP</sequence>
<feature type="region of interest" description="Disordered" evidence="1">
    <location>
        <begin position="36"/>
        <end position="87"/>
    </location>
</feature>
<feature type="transmembrane region" description="Helical" evidence="2">
    <location>
        <begin position="207"/>
        <end position="231"/>
    </location>
</feature>
<accession>A0A8H6C828</accession>
<keyword evidence="2" id="KW-0812">Transmembrane</keyword>
<feature type="compositionally biased region" description="Polar residues" evidence="1">
    <location>
        <begin position="72"/>
        <end position="85"/>
    </location>
</feature>
<gene>
    <name evidence="3" type="ORF">HO133_006038</name>
</gene>
<reference evidence="3 4" key="1">
    <citation type="journal article" date="2020" name="Genomics">
        <title>Complete, high-quality genomes from long-read metagenomic sequencing of two wolf lichen thalli reveals enigmatic genome architecture.</title>
        <authorList>
            <person name="McKenzie S.K."/>
            <person name="Walston R.F."/>
            <person name="Allen J.L."/>
        </authorList>
    </citation>
    <scope>NUCLEOTIDE SEQUENCE [LARGE SCALE GENOMIC DNA]</scope>
    <source>
        <strain evidence="3">WasteWater1</strain>
    </source>
</reference>